<dbReference type="EMBL" id="JAUKUD010000001">
    <property type="protein sequence ID" value="KAK0753765.1"/>
    <property type="molecule type" value="Genomic_DNA"/>
</dbReference>
<evidence type="ECO:0000313" key="2">
    <source>
        <dbReference type="EMBL" id="KAK0753765.1"/>
    </source>
</evidence>
<accession>A0AA40KCD7</accession>
<dbReference type="PANTHER" id="PTHR37544:SF3">
    <property type="entry name" value="SPRAY"/>
    <property type="match status" value="1"/>
</dbReference>
<keyword evidence="3" id="KW-1185">Reference proteome</keyword>
<keyword evidence="1" id="KW-1133">Transmembrane helix</keyword>
<keyword evidence="1" id="KW-0472">Membrane</keyword>
<dbReference type="InterPro" id="IPR021840">
    <property type="entry name" value="DUF3433"/>
</dbReference>
<gene>
    <name evidence="2" type="ORF">B0T18DRAFT_397781</name>
</gene>
<dbReference type="Proteomes" id="UP001172155">
    <property type="component" value="Unassembled WGS sequence"/>
</dbReference>
<dbReference type="Pfam" id="PF11915">
    <property type="entry name" value="DUF3433"/>
    <property type="match status" value="1"/>
</dbReference>
<sequence>MQGGAPVGRETPLLPWRPTYLRLSVLIGFFLVFAAGTAAPEVLLRISMANNGLGTADARQQYLWKYGPTAILTVIAALWRRVEYQSKLVAPWVRLSQPTDASNTEETLLLDYITSLQPTALVRSLRNRDFVVALVIGTSILMKIDVRIFRLDSRTLLDRCLPNCSPNGHHGPLRGRCLPPLRPERHRIVHHRGGPPTEPSPSGWTFEGLRFPVRSLRSPDRH</sequence>
<dbReference type="PANTHER" id="PTHR37544">
    <property type="entry name" value="SPRAY-RELATED"/>
    <property type="match status" value="1"/>
</dbReference>
<keyword evidence="1" id="KW-0812">Transmembrane</keyword>
<feature type="transmembrane region" description="Helical" evidence="1">
    <location>
        <begin position="63"/>
        <end position="82"/>
    </location>
</feature>
<feature type="transmembrane region" description="Helical" evidence="1">
    <location>
        <begin position="20"/>
        <end position="43"/>
    </location>
</feature>
<evidence type="ECO:0000256" key="1">
    <source>
        <dbReference type="SAM" id="Phobius"/>
    </source>
</evidence>
<evidence type="ECO:0000313" key="3">
    <source>
        <dbReference type="Proteomes" id="UP001172155"/>
    </source>
</evidence>
<protein>
    <submittedName>
        <fullName evidence="2">Uncharacterized protein</fullName>
    </submittedName>
</protein>
<comment type="caution">
    <text evidence="2">The sequence shown here is derived from an EMBL/GenBank/DDBJ whole genome shotgun (WGS) entry which is preliminary data.</text>
</comment>
<dbReference type="AlphaFoldDB" id="A0AA40KCD7"/>
<organism evidence="2 3">
    <name type="scientific">Schizothecium vesticola</name>
    <dbReference type="NCBI Taxonomy" id="314040"/>
    <lineage>
        <taxon>Eukaryota</taxon>
        <taxon>Fungi</taxon>
        <taxon>Dikarya</taxon>
        <taxon>Ascomycota</taxon>
        <taxon>Pezizomycotina</taxon>
        <taxon>Sordariomycetes</taxon>
        <taxon>Sordariomycetidae</taxon>
        <taxon>Sordariales</taxon>
        <taxon>Schizotheciaceae</taxon>
        <taxon>Schizothecium</taxon>
    </lineage>
</organism>
<name>A0AA40KCD7_9PEZI</name>
<reference evidence="2" key="1">
    <citation type="submission" date="2023-06" db="EMBL/GenBank/DDBJ databases">
        <title>Genome-scale phylogeny and comparative genomics of the fungal order Sordariales.</title>
        <authorList>
            <consortium name="Lawrence Berkeley National Laboratory"/>
            <person name="Hensen N."/>
            <person name="Bonometti L."/>
            <person name="Westerberg I."/>
            <person name="Brannstrom I.O."/>
            <person name="Guillou S."/>
            <person name="Cros-Aarteil S."/>
            <person name="Calhoun S."/>
            <person name="Haridas S."/>
            <person name="Kuo A."/>
            <person name="Mondo S."/>
            <person name="Pangilinan J."/>
            <person name="Riley R."/>
            <person name="LaButti K."/>
            <person name="Andreopoulos B."/>
            <person name="Lipzen A."/>
            <person name="Chen C."/>
            <person name="Yanf M."/>
            <person name="Daum C."/>
            <person name="Ng V."/>
            <person name="Clum A."/>
            <person name="Steindorff A."/>
            <person name="Ohm R."/>
            <person name="Martin F."/>
            <person name="Silar P."/>
            <person name="Natvig D."/>
            <person name="Lalanne C."/>
            <person name="Gautier V."/>
            <person name="Ament-velasquez S.L."/>
            <person name="Kruys A."/>
            <person name="Hutchinson M.I."/>
            <person name="Powell A.J."/>
            <person name="Barry K."/>
            <person name="Miller A.N."/>
            <person name="Grigoriev I.V."/>
            <person name="Debuchy R."/>
            <person name="Gladieux P."/>
            <person name="Thoren M.H."/>
            <person name="Johannesson H."/>
        </authorList>
    </citation>
    <scope>NUCLEOTIDE SEQUENCE</scope>
    <source>
        <strain evidence="2">SMH3187-1</strain>
    </source>
</reference>
<proteinExistence type="predicted"/>